<dbReference type="InterPro" id="IPR020904">
    <property type="entry name" value="Sc_DH/Rdtase_CS"/>
</dbReference>
<dbReference type="InterPro" id="IPR057326">
    <property type="entry name" value="KR_dom"/>
</dbReference>
<evidence type="ECO:0000256" key="8">
    <source>
        <dbReference type="ARBA" id="ARBA00022919"/>
    </source>
</evidence>
<dbReference type="InterPro" id="IPR045022">
    <property type="entry name" value="KDSR-like"/>
</dbReference>
<evidence type="ECO:0000256" key="5">
    <source>
        <dbReference type="ARBA" id="ARBA00022741"/>
    </source>
</evidence>
<comment type="caution">
    <text evidence="15">The sequence shown here is derived from an EMBL/GenBank/DDBJ whole genome shotgun (WGS) entry which is preliminary data.</text>
</comment>
<dbReference type="InterPro" id="IPR036291">
    <property type="entry name" value="NAD(P)-bd_dom_sf"/>
</dbReference>
<keyword evidence="10" id="KW-0443">Lipid metabolism</keyword>
<evidence type="ECO:0000256" key="9">
    <source>
        <dbReference type="ARBA" id="ARBA00023002"/>
    </source>
</evidence>
<dbReference type="GO" id="GO:0000166">
    <property type="term" value="F:nucleotide binding"/>
    <property type="evidence" value="ECO:0007669"/>
    <property type="project" value="UniProtKB-KW"/>
</dbReference>
<keyword evidence="9" id="KW-0560">Oxidoreductase</keyword>
<dbReference type="PROSITE" id="PS00061">
    <property type="entry name" value="ADH_SHORT"/>
    <property type="match status" value="1"/>
</dbReference>
<dbReference type="PANTHER" id="PTHR43550">
    <property type="entry name" value="3-KETODIHYDROSPHINGOSINE REDUCTASE"/>
    <property type="match status" value="1"/>
</dbReference>
<evidence type="ECO:0000256" key="7">
    <source>
        <dbReference type="ARBA" id="ARBA00022857"/>
    </source>
</evidence>
<evidence type="ECO:0000256" key="6">
    <source>
        <dbReference type="ARBA" id="ARBA00022824"/>
    </source>
</evidence>
<dbReference type="GO" id="GO:0047560">
    <property type="term" value="F:3-dehydrosphinganine reductase activity"/>
    <property type="evidence" value="ECO:0007669"/>
    <property type="project" value="UniProtKB-EC"/>
</dbReference>
<dbReference type="Proteomes" id="UP000076858">
    <property type="component" value="Unassembled WGS sequence"/>
</dbReference>
<dbReference type="EMBL" id="LRGB01002849">
    <property type="protein sequence ID" value="KZS06038.1"/>
    <property type="molecule type" value="Genomic_DNA"/>
</dbReference>
<dbReference type="EC" id="1.1.1.102" evidence="11"/>
<dbReference type="Pfam" id="PF00106">
    <property type="entry name" value="adh_short"/>
    <property type="match status" value="1"/>
</dbReference>
<dbReference type="InterPro" id="IPR002347">
    <property type="entry name" value="SDR_fam"/>
</dbReference>
<comment type="catalytic activity">
    <reaction evidence="13">
        <text>sphinganine + NADP(+) = 3-oxosphinganine + NADPH + H(+)</text>
        <dbReference type="Rhea" id="RHEA:22640"/>
        <dbReference type="ChEBI" id="CHEBI:15378"/>
        <dbReference type="ChEBI" id="CHEBI:57783"/>
        <dbReference type="ChEBI" id="CHEBI:57817"/>
        <dbReference type="ChEBI" id="CHEBI:58299"/>
        <dbReference type="ChEBI" id="CHEBI:58349"/>
        <dbReference type="EC" id="1.1.1.102"/>
    </reaction>
    <physiologicalReaction direction="right-to-left" evidence="13">
        <dbReference type="Rhea" id="RHEA:22642"/>
    </physiologicalReaction>
</comment>
<proteinExistence type="inferred from homology"/>
<comment type="pathway">
    <text evidence="2">Lipid metabolism; sphingolipid metabolism.</text>
</comment>
<keyword evidence="5" id="KW-0547">Nucleotide-binding</keyword>
<evidence type="ECO:0000256" key="13">
    <source>
        <dbReference type="ARBA" id="ARBA00048930"/>
    </source>
</evidence>
<organism evidence="15 16">
    <name type="scientific">Daphnia magna</name>
    <dbReference type="NCBI Taxonomy" id="35525"/>
    <lineage>
        <taxon>Eukaryota</taxon>
        <taxon>Metazoa</taxon>
        <taxon>Ecdysozoa</taxon>
        <taxon>Arthropoda</taxon>
        <taxon>Crustacea</taxon>
        <taxon>Branchiopoda</taxon>
        <taxon>Diplostraca</taxon>
        <taxon>Cladocera</taxon>
        <taxon>Anomopoda</taxon>
        <taxon>Daphniidae</taxon>
        <taxon>Daphnia</taxon>
    </lineage>
</organism>
<evidence type="ECO:0000256" key="2">
    <source>
        <dbReference type="ARBA" id="ARBA00004760"/>
    </source>
</evidence>
<dbReference type="SMART" id="SM00822">
    <property type="entry name" value="PKS_KR"/>
    <property type="match status" value="1"/>
</dbReference>
<dbReference type="SUPFAM" id="SSF51735">
    <property type="entry name" value="NAD(P)-binding Rossmann-fold domains"/>
    <property type="match status" value="1"/>
</dbReference>
<sequence length="336" mass="36505">MLHIIWDLMTIEFVIVTGIALIFGTWVGFYAAKPRSLKGKHVMITGGSSGIGKYLAIECAKNGAHVSLVARNPALLEEARAEILKFASAAEQKVSCFSTDVSGPYEQVERTVLQAEEELGPLFLLANCAGYAKAARFEDTSVEEMKKLMAVNYLGAAQFSRAVISGMKGRREGSIVFVSSQGGLCGIYGFAAYAASKFALRGLAEALAMELKPYNLTVTVSFPPDTDTPGFAEENKDKPEETRLISESAGLFSPETVAKLLLDHSLKGKFISTVGLEGFLQSTVCAGMSPVTSFVDLLIQVFSMGLVRLVSAFYLFKFDRIVVKCMENRDKKKRSL</sequence>
<evidence type="ECO:0000256" key="12">
    <source>
        <dbReference type="ARBA" id="ARBA00044737"/>
    </source>
</evidence>
<comment type="similarity">
    <text evidence="4 14">Belongs to the short-chain dehydrogenases/reductases (SDR) family.</text>
</comment>
<evidence type="ECO:0000256" key="10">
    <source>
        <dbReference type="ARBA" id="ARBA00023098"/>
    </source>
</evidence>
<keyword evidence="6" id="KW-0256">Endoplasmic reticulum</keyword>
<evidence type="ECO:0000256" key="3">
    <source>
        <dbReference type="ARBA" id="ARBA00004991"/>
    </source>
</evidence>
<evidence type="ECO:0000256" key="1">
    <source>
        <dbReference type="ARBA" id="ARBA00004240"/>
    </source>
</evidence>
<accession>A0A0P5FC84</accession>
<dbReference type="AlphaFoldDB" id="A0A0P5FC84"/>
<dbReference type="Gene3D" id="3.40.50.720">
    <property type="entry name" value="NAD(P)-binding Rossmann-like Domain"/>
    <property type="match status" value="1"/>
</dbReference>
<dbReference type="GO" id="GO:0030148">
    <property type="term" value="P:sphingolipid biosynthetic process"/>
    <property type="evidence" value="ECO:0007669"/>
    <property type="project" value="InterPro"/>
</dbReference>
<evidence type="ECO:0000256" key="11">
    <source>
        <dbReference type="ARBA" id="ARBA00026112"/>
    </source>
</evidence>
<dbReference type="GO" id="GO:0006666">
    <property type="term" value="P:3-keto-sphinganine metabolic process"/>
    <property type="evidence" value="ECO:0007669"/>
    <property type="project" value="InterPro"/>
</dbReference>
<evidence type="ECO:0000313" key="15">
    <source>
        <dbReference type="EMBL" id="KZS06038.1"/>
    </source>
</evidence>
<gene>
    <name evidence="15" type="ORF">APZ42_030523</name>
</gene>
<dbReference type="PANTHER" id="PTHR43550:SF3">
    <property type="entry name" value="3-KETODIHYDROSPHINGOSINE REDUCTASE"/>
    <property type="match status" value="1"/>
</dbReference>
<keyword evidence="7" id="KW-0521">NADP</keyword>
<comment type="function">
    <text evidence="12">Catalyzes the reduction of 3'-oxosphinganine (3-ketodihydrosphingosine/KDS) to sphinganine (dihydrosphingosine/DHS), the second step of de novo sphingolipid biosynthesis.</text>
</comment>
<evidence type="ECO:0000256" key="4">
    <source>
        <dbReference type="ARBA" id="ARBA00006484"/>
    </source>
</evidence>
<dbReference type="GO" id="GO:0005789">
    <property type="term" value="C:endoplasmic reticulum membrane"/>
    <property type="evidence" value="ECO:0007669"/>
    <property type="project" value="TreeGrafter"/>
</dbReference>
<name>A0A0P5FC84_9CRUS</name>
<comment type="pathway">
    <text evidence="3">Sphingolipid metabolism.</text>
</comment>
<protein>
    <recommendedName>
        <fullName evidence="11">3-dehydrosphinganine reductase</fullName>
        <ecNumber evidence="11">1.1.1.102</ecNumber>
    </recommendedName>
</protein>
<dbReference type="CDD" id="cd08939">
    <property type="entry name" value="KDSR-like_SDR_c"/>
    <property type="match status" value="1"/>
</dbReference>
<evidence type="ECO:0000256" key="14">
    <source>
        <dbReference type="RuleBase" id="RU000363"/>
    </source>
</evidence>
<dbReference type="STRING" id="35525.A0A0P5FC84"/>
<keyword evidence="16" id="KW-1185">Reference proteome</keyword>
<dbReference type="FunFam" id="3.40.50.720:FF:000165">
    <property type="entry name" value="3-ketodihydrosphingosine reductase"/>
    <property type="match status" value="1"/>
</dbReference>
<evidence type="ECO:0000313" key="16">
    <source>
        <dbReference type="Proteomes" id="UP000076858"/>
    </source>
</evidence>
<reference evidence="15 16" key="1">
    <citation type="submission" date="2016-03" db="EMBL/GenBank/DDBJ databases">
        <title>EvidentialGene: Evidence-directed Construction of Genes on Genomes.</title>
        <authorList>
            <person name="Gilbert D.G."/>
            <person name="Choi J.-H."/>
            <person name="Mockaitis K."/>
            <person name="Colbourne J."/>
            <person name="Pfrender M."/>
        </authorList>
    </citation>
    <scope>NUCLEOTIDE SEQUENCE [LARGE SCALE GENOMIC DNA]</scope>
    <source>
        <strain evidence="15 16">Xinb3</strain>
        <tissue evidence="15">Complete organism</tissue>
    </source>
</reference>
<dbReference type="OrthoDB" id="37659at2759"/>
<comment type="subcellular location">
    <subcellularLocation>
        <location evidence="1">Endoplasmic reticulum</location>
    </subcellularLocation>
</comment>
<keyword evidence="8" id="KW-0746">Sphingolipid metabolism</keyword>
<dbReference type="PRINTS" id="PR00081">
    <property type="entry name" value="GDHRDH"/>
</dbReference>
<dbReference type="PRINTS" id="PR00080">
    <property type="entry name" value="SDRFAMILY"/>
</dbReference>